<dbReference type="PANTHER" id="PTHR23291">
    <property type="entry name" value="BAX INHIBITOR-RELATED"/>
    <property type="match status" value="1"/>
</dbReference>
<dbReference type="InterPro" id="IPR006214">
    <property type="entry name" value="Bax_inhibitor_1-related"/>
</dbReference>
<comment type="caution">
    <text evidence="7">The sequence shown here is derived from an EMBL/GenBank/DDBJ whole genome shotgun (WGS) entry which is preliminary data.</text>
</comment>
<sequence>MYSNPDIDVQSSGTTLSQHVYKTFGLMFIGLMVTFLTSYLLYQTNLVYYIIGSYTMLSLVILVVQLGVVFSLVRRLHSMSITSARVMFLAYSILTGISFSVLGLIYDAGSIYLAFGVTAVFFGALSVIGFTTKLNMSKFAPVLFIGLIMLVIVNVMGIFFDFSGMERIICSAGILLFTGITVYDTQKMKALYMANQGDEEMLSRLSIYSAFDLYLDFINIFIYILRMLGNRD</sequence>
<evidence type="ECO:0000256" key="2">
    <source>
        <dbReference type="ARBA" id="ARBA00010350"/>
    </source>
</evidence>
<evidence type="ECO:0000313" key="7">
    <source>
        <dbReference type="EMBL" id="MXQ73167.1"/>
    </source>
</evidence>
<evidence type="ECO:0000256" key="1">
    <source>
        <dbReference type="ARBA" id="ARBA00004141"/>
    </source>
</evidence>
<keyword evidence="5 6" id="KW-0472">Membrane</keyword>
<feature type="transmembrane region" description="Helical" evidence="6">
    <location>
        <begin position="111"/>
        <end position="130"/>
    </location>
</feature>
<feature type="transmembrane region" description="Helical" evidence="6">
    <location>
        <begin position="48"/>
        <end position="73"/>
    </location>
</feature>
<dbReference type="EMBL" id="WUUQ01000001">
    <property type="protein sequence ID" value="MXQ73167.1"/>
    <property type="molecule type" value="Genomic_DNA"/>
</dbReference>
<evidence type="ECO:0000256" key="3">
    <source>
        <dbReference type="ARBA" id="ARBA00022692"/>
    </source>
</evidence>
<protein>
    <submittedName>
        <fullName evidence="7">BAX inhibitor (BI)-1/YccA family protein</fullName>
    </submittedName>
</protein>
<feature type="transmembrane region" description="Helical" evidence="6">
    <location>
        <begin position="20"/>
        <end position="42"/>
    </location>
</feature>
<comment type="similarity">
    <text evidence="2 6">Belongs to the BI1 family.</text>
</comment>
<organism evidence="7 8">
    <name type="scientific">Copranaerobaculum intestinale</name>
    <dbReference type="NCBI Taxonomy" id="2692629"/>
    <lineage>
        <taxon>Bacteria</taxon>
        <taxon>Bacillati</taxon>
        <taxon>Bacillota</taxon>
        <taxon>Erysipelotrichia</taxon>
        <taxon>Erysipelotrichales</taxon>
        <taxon>Erysipelotrichaceae</taxon>
        <taxon>Copranaerobaculum</taxon>
    </lineage>
</organism>
<accession>A0A6N8UBX3</accession>
<keyword evidence="8" id="KW-1185">Reference proteome</keyword>
<evidence type="ECO:0000256" key="5">
    <source>
        <dbReference type="ARBA" id="ARBA00023136"/>
    </source>
</evidence>
<keyword evidence="3 6" id="KW-0812">Transmembrane</keyword>
<dbReference type="CDD" id="cd10432">
    <property type="entry name" value="BI-1-like_bacterial"/>
    <property type="match status" value="1"/>
</dbReference>
<evidence type="ECO:0000256" key="4">
    <source>
        <dbReference type="ARBA" id="ARBA00022989"/>
    </source>
</evidence>
<feature type="transmembrane region" description="Helical" evidence="6">
    <location>
        <begin position="142"/>
        <end position="160"/>
    </location>
</feature>
<comment type="subcellular location">
    <subcellularLocation>
        <location evidence="1">Membrane</location>
        <topology evidence="1">Multi-pass membrane protein</topology>
    </subcellularLocation>
</comment>
<name>A0A6N8UBX3_9FIRM</name>
<dbReference type="AlphaFoldDB" id="A0A6N8UBX3"/>
<gene>
    <name evidence="7" type="ORF">GSF08_04360</name>
</gene>
<proteinExistence type="inferred from homology"/>
<dbReference type="Pfam" id="PF01027">
    <property type="entry name" value="Bax1-I"/>
    <property type="match status" value="1"/>
</dbReference>
<feature type="transmembrane region" description="Helical" evidence="6">
    <location>
        <begin position="205"/>
        <end position="225"/>
    </location>
</feature>
<evidence type="ECO:0000256" key="6">
    <source>
        <dbReference type="RuleBase" id="RU004379"/>
    </source>
</evidence>
<reference evidence="7 8" key="1">
    <citation type="submission" date="2019-12" db="EMBL/GenBank/DDBJ databases">
        <authorList>
            <person name="Yang R."/>
        </authorList>
    </citation>
    <scope>NUCLEOTIDE SEQUENCE [LARGE SCALE GENOMIC DNA]</scope>
    <source>
        <strain evidence="7 8">DONG20-135</strain>
    </source>
</reference>
<feature type="transmembrane region" description="Helical" evidence="6">
    <location>
        <begin position="166"/>
        <end position="184"/>
    </location>
</feature>
<dbReference type="RefSeq" id="WP_160624586.1">
    <property type="nucleotide sequence ID" value="NZ_WUUQ01000001.1"/>
</dbReference>
<dbReference type="Proteomes" id="UP000434036">
    <property type="component" value="Unassembled WGS sequence"/>
</dbReference>
<feature type="transmembrane region" description="Helical" evidence="6">
    <location>
        <begin position="85"/>
        <end position="105"/>
    </location>
</feature>
<dbReference type="PANTHER" id="PTHR23291:SF50">
    <property type="entry name" value="PROTEIN LIFEGUARD 4"/>
    <property type="match status" value="1"/>
</dbReference>
<reference evidence="7 8" key="2">
    <citation type="submission" date="2020-01" db="EMBL/GenBank/DDBJ databases">
        <title>Clostridiaceae sp. nov. isolated from the gut of human by culturomics.</title>
        <authorList>
            <person name="Chang Y."/>
        </authorList>
    </citation>
    <scope>NUCLEOTIDE SEQUENCE [LARGE SCALE GENOMIC DNA]</scope>
    <source>
        <strain evidence="7 8">DONG20-135</strain>
    </source>
</reference>
<keyword evidence="4 6" id="KW-1133">Transmembrane helix</keyword>
<dbReference type="GO" id="GO:0016020">
    <property type="term" value="C:membrane"/>
    <property type="evidence" value="ECO:0007669"/>
    <property type="project" value="UniProtKB-SubCell"/>
</dbReference>
<evidence type="ECO:0000313" key="8">
    <source>
        <dbReference type="Proteomes" id="UP000434036"/>
    </source>
</evidence>